<dbReference type="InterPro" id="IPR057282">
    <property type="entry name" value="RETREG1-3-like_RHD"/>
</dbReference>
<feature type="region of interest" description="Disordered" evidence="9">
    <location>
        <begin position="292"/>
        <end position="364"/>
    </location>
</feature>
<protein>
    <submittedName>
        <fullName evidence="12">Protein FAM134C</fullName>
    </submittedName>
</protein>
<accession>A0AAD5B787</accession>
<dbReference type="AlphaFoldDB" id="A0AAD5B787"/>
<dbReference type="Pfam" id="PF24456">
    <property type="entry name" value="RHD_RETREG1-3"/>
    <property type="match status" value="1"/>
</dbReference>
<feature type="compositionally biased region" description="Basic and acidic residues" evidence="9">
    <location>
        <begin position="27"/>
        <end position="36"/>
    </location>
</feature>
<dbReference type="GO" id="GO:0061709">
    <property type="term" value="P:reticulophagy"/>
    <property type="evidence" value="ECO:0007669"/>
    <property type="project" value="InterPro"/>
</dbReference>
<organism evidence="12 13">
    <name type="scientific">Silurus asotus</name>
    <name type="common">Amur catfish</name>
    <name type="synonym">Parasilurus asotus</name>
    <dbReference type="NCBI Taxonomy" id="30991"/>
    <lineage>
        <taxon>Eukaryota</taxon>
        <taxon>Metazoa</taxon>
        <taxon>Chordata</taxon>
        <taxon>Craniata</taxon>
        <taxon>Vertebrata</taxon>
        <taxon>Euteleostomi</taxon>
        <taxon>Actinopterygii</taxon>
        <taxon>Neopterygii</taxon>
        <taxon>Teleostei</taxon>
        <taxon>Ostariophysi</taxon>
        <taxon>Siluriformes</taxon>
        <taxon>Siluridae</taxon>
        <taxon>Silurus</taxon>
    </lineage>
</organism>
<name>A0AAD5B787_SILAS</name>
<evidence type="ECO:0000259" key="11">
    <source>
        <dbReference type="Pfam" id="PF24456"/>
    </source>
</evidence>
<evidence type="ECO:0000256" key="7">
    <source>
        <dbReference type="ARBA" id="ARBA00023006"/>
    </source>
</evidence>
<comment type="caution">
    <text evidence="12">The sequence shown here is derived from an EMBL/GenBank/DDBJ whole genome shotgun (WGS) entry which is preliminary data.</text>
</comment>
<dbReference type="Proteomes" id="UP001205998">
    <property type="component" value="Unassembled WGS sequence"/>
</dbReference>
<keyword evidence="6 10" id="KW-1133">Transmembrane helix</keyword>
<feature type="region of interest" description="Disordered" evidence="9">
    <location>
        <begin position="1"/>
        <end position="38"/>
    </location>
</feature>
<sequence>MAQEREAGDADMSTGDWARRGAGGGERGSRQRRSGDTEVQVRAVRATLMDSLGPHERLVAYLQAVLLWERPVHSVVLFTLTNCGFWFFALSSLRLLFLSASGLALAVCVDTWRSTIWSKIKARRVEESENESWGLVQPGTLSVPELCHYMGEVWVSVSSCAADLIEFKRHNPGQFCVLVCGVFSFLAMVGRYIPGVILSYVAVWGVLLCPLAIYHRLWQRVCVRLEPALQWLDFSVKGYMMSKPIDNQFLRRSIRNAASGDASDSEEELAAFCPTFDEAAVARELALTDSEHSDAEVSYTENGTFNLSRGPTPLTEGSEELDRHSDPEESFAQDLPDFPSINPDATLMDDDDDPSLGLPSLGSAGISGTRASVSSALLDLDTQMDSDQDDLDTDLSLGGFNVTSALTGDLAGILASNMIQAALSGAMQAPHAYRKQSSSELDLDLDLDQDQDDFELLDQSELNQMDPLGGSGARGSGQNRAQGSSFLSNLLGKPQ</sequence>
<dbReference type="PANTHER" id="PTHR28659">
    <property type="entry name" value="RETICULON-LIKE PROTEIN"/>
    <property type="match status" value="1"/>
</dbReference>
<reference evidence="12" key="1">
    <citation type="submission" date="2018-07" db="EMBL/GenBank/DDBJ databases">
        <title>Comparative genomics of catfishes provides insights into carnivory and benthic adaptation.</title>
        <authorList>
            <person name="Zhang Y."/>
            <person name="Wang D."/>
            <person name="Peng Z."/>
            <person name="Zheng S."/>
            <person name="Shao F."/>
            <person name="Tao W."/>
        </authorList>
    </citation>
    <scope>NUCLEOTIDE SEQUENCE</scope>
    <source>
        <strain evidence="12">Chongqing</strain>
    </source>
</reference>
<dbReference type="InterPro" id="IPR043384">
    <property type="entry name" value="RETREG1/3"/>
</dbReference>
<evidence type="ECO:0000256" key="5">
    <source>
        <dbReference type="ARBA" id="ARBA00022824"/>
    </source>
</evidence>
<dbReference type="GO" id="GO:0005789">
    <property type="term" value="C:endoplasmic reticulum membrane"/>
    <property type="evidence" value="ECO:0007669"/>
    <property type="project" value="UniProtKB-SubCell"/>
</dbReference>
<evidence type="ECO:0000313" key="12">
    <source>
        <dbReference type="EMBL" id="KAI5629421.1"/>
    </source>
</evidence>
<evidence type="ECO:0000256" key="9">
    <source>
        <dbReference type="SAM" id="MobiDB-lite"/>
    </source>
</evidence>
<evidence type="ECO:0000256" key="8">
    <source>
        <dbReference type="ARBA" id="ARBA00023136"/>
    </source>
</evidence>
<keyword evidence="13" id="KW-1185">Reference proteome</keyword>
<dbReference type="EMBL" id="MU535751">
    <property type="protein sequence ID" value="KAI5629421.1"/>
    <property type="molecule type" value="Genomic_DNA"/>
</dbReference>
<keyword evidence="4 10" id="KW-0812">Transmembrane</keyword>
<proteinExistence type="inferred from homology"/>
<feature type="domain" description="RETREG1-3/ARL6IP-like N-terminal reticulon-homology" evidence="11">
    <location>
        <begin position="53"/>
        <end position="236"/>
    </location>
</feature>
<keyword evidence="3" id="KW-0597">Phosphoprotein</keyword>
<feature type="region of interest" description="Disordered" evidence="9">
    <location>
        <begin position="450"/>
        <end position="495"/>
    </location>
</feature>
<keyword evidence="7" id="KW-0072">Autophagy</keyword>
<evidence type="ECO:0000256" key="1">
    <source>
        <dbReference type="ARBA" id="ARBA00004477"/>
    </source>
</evidence>
<comment type="similarity">
    <text evidence="2">Belongs to the RETREG family.</text>
</comment>
<feature type="transmembrane region" description="Helical" evidence="10">
    <location>
        <begin position="199"/>
        <end position="217"/>
    </location>
</feature>
<keyword evidence="5" id="KW-0256">Endoplasmic reticulum</keyword>
<dbReference type="PANTHER" id="PTHR28659:SF1">
    <property type="entry name" value="RETICULOPHAGY REGULATOR 3"/>
    <property type="match status" value="1"/>
</dbReference>
<comment type="subcellular location">
    <subcellularLocation>
        <location evidence="1">Endoplasmic reticulum membrane</location>
        <topology evidence="1">Multi-pass membrane protein</topology>
    </subcellularLocation>
</comment>
<evidence type="ECO:0000256" key="2">
    <source>
        <dbReference type="ARBA" id="ARBA00006299"/>
    </source>
</evidence>
<feature type="compositionally biased region" description="Polar residues" evidence="9">
    <location>
        <begin position="299"/>
        <end position="309"/>
    </location>
</feature>
<keyword evidence="8 10" id="KW-0472">Membrane</keyword>
<gene>
    <name evidence="12" type="ORF">C0J50_2353</name>
</gene>
<evidence type="ECO:0000256" key="4">
    <source>
        <dbReference type="ARBA" id="ARBA00022692"/>
    </source>
</evidence>
<evidence type="ECO:0000256" key="3">
    <source>
        <dbReference type="ARBA" id="ARBA00022553"/>
    </source>
</evidence>
<evidence type="ECO:0000256" key="6">
    <source>
        <dbReference type="ARBA" id="ARBA00022989"/>
    </source>
</evidence>
<evidence type="ECO:0000313" key="13">
    <source>
        <dbReference type="Proteomes" id="UP001205998"/>
    </source>
</evidence>
<feature type="compositionally biased region" description="Polar residues" evidence="9">
    <location>
        <begin position="476"/>
        <end position="488"/>
    </location>
</feature>
<evidence type="ECO:0000256" key="10">
    <source>
        <dbReference type="SAM" id="Phobius"/>
    </source>
</evidence>
<feature type="transmembrane region" description="Helical" evidence="10">
    <location>
        <begin position="85"/>
        <end position="109"/>
    </location>
</feature>
<feature type="compositionally biased region" description="Low complexity" evidence="9">
    <location>
        <begin position="355"/>
        <end position="364"/>
    </location>
</feature>